<proteinExistence type="predicted"/>
<protein>
    <submittedName>
        <fullName evidence="1">Uncharacterized protein</fullName>
    </submittedName>
</protein>
<reference evidence="1 2" key="1">
    <citation type="submission" date="2019-10" db="EMBL/GenBank/DDBJ databases">
        <authorList>
            <person name="Lin L.C."/>
        </authorList>
    </citation>
    <scope>NUCLEOTIDE SEQUENCE [LARGE SCALE GENOMIC DNA]</scope>
</reference>
<sequence length="73" mass="8330">MKVIHILAIAVLMLIAVTAFVYAVKPLLIKDDCIFAAKTIETIEYNRSAFNSSKERREALKPHQEFIAQYCTE</sequence>
<name>A0A5P8PRF7_9CAUD</name>
<dbReference type="EMBL" id="MN584918">
    <property type="protein sequence ID" value="QFR59877.1"/>
    <property type="molecule type" value="Genomic_DNA"/>
</dbReference>
<evidence type="ECO:0000313" key="2">
    <source>
        <dbReference type="Proteomes" id="UP000325783"/>
    </source>
</evidence>
<evidence type="ECO:0000313" key="1">
    <source>
        <dbReference type="EMBL" id="QFR59877.1"/>
    </source>
</evidence>
<dbReference type="Proteomes" id="UP000325783">
    <property type="component" value="Segment"/>
</dbReference>
<organism evidence="1 2">
    <name type="scientific">Vibrio phage phi50-12</name>
    <dbReference type="NCBI Taxonomy" id="2654972"/>
    <lineage>
        <taxon>Viruses</taxon>
        <taxon>Duplodnaviria</taxon>
        <taxon>Heunggongvirae</taxon>
        <taxon>Uroviricota</taxon>
        <taxon>Caudoviricetes</taxon>
        <taxon>Schitoviridae</taxon>
        <taxon>Penintadodekavirus</taxon>
        <taxon>Penintadodekavirus 5012</taxon>
    </lineage>
</organism>
<keyword evidence="2" id="KW-1185">Reference proteome</keyword>
<accession>A0A5P8PRF7</accession>
<gene>
    <name evidence="1" type="ORF">VOWphi5012_093</name>
</gene>